<dbReference type="GO" id="GO:0006099">
    <property type="term" value="P:tricarboxylic acid cycle"/>
    <property type="evidence" value="ECO:0007669"/>
    <property type="project" value="InterPro"/>
</dbReference>
<dbReference type="InterPro" id="IPR000701">
    <property type="entry name" value="SuccDH_FuR_B_TM-su"/>
</dbReference>
<name>A0A401JHN6_9PROT</name>
<dbReference type="NCBIfam" id="TIGR02970">
    <property type="entry name" value="succ_dehyd_cytB"/>
    <property type="match status" value="1"/>
</dbReference>
<evidence type="ECO:0000256" key="10">
    <source>
        <dbReference type="ARBA" id="ARBA00023136"/>
    </source>
</evidence>
<sequence>MRYPSRPVYLNLFKIHLPLPGWVSILQRMSGAVLFLVTPLLLYLLQISFDVDGYTRLREWLHMPVVKVLSTLLLWIYLQHLLGGVRFLLLDIHVGTALTMARKLSAVTLLASSLLTLVIAGRWLW</sequence>
<gene>
    <name evidence="14" type="ORF">SFMTTN_3339</name>
</gene>
<accession>A0A401JHN6</accession>
<dbReference type="AlphaFoldDB" id="A0A401JHN6"/>
<dbReference type="OrthoDB" id="9799441at2"/>
<dbReference type="Pfam" id="PF01127">
    <property type="entry name" value="Sdh_cyt"/>
    <property type="match status" value="1"/>
</dbReference>
<feature type="binding site" description="axial binding residue" evidence="12">
    <location>
        <position position="80"/>
    </location>
    <ligand>
        <name>heme</name>
        <dbReference type="ChEBI" id="CHEBI:30413"/>
        <note>ligand shared with second transmembrane subunit</note>
    </ligand>
    <ligandPart>
        <name>Fe</name>
        <dbReference type="ChEBI" id="CHEBI:18248"/>
    </ligandPart>
</feature>
<comment type="similarity">
    <text evidence="3">Belongs to the cytochrome b560 family.</text>
</comment>
<dbReference type="Proteomes" id="UP000286806">
    <property type="component" value="Unassembled WGS sequence"/>
</dbReference>
<feature type="transmembrane region" description="Helical" evidence="13">
    <location>
        <begin position="69"/>
        <end position="92"/>
    </location>
</feature>
<proteinExistence type="inferred from homology"/>
<organism evidence="14 15">
    <name type="scientific">Sulfuriferula multivorans</name>
    <dbReference type="NCBI Taxonomy" id="1559896"/>
    <lineage>
        <taxon>Bacteria</taxon>
        <taxon>Pseudomonadati</taxon>
        <taxon>Pseudomonadota</taxon>
        <taxon>Betaproteobacteria</taxon>
        <taxon>Nitrosomonadales</taxon>
        <taxon>Sulfuricellaceae</taxon>
        <taxon>Sulfuriferula</taxon>
    </lineage>
</organism>
<dbReference type="EMBL" id="BGOW01000045">
    <property type="protein sequence ID" value="GBL47499.1"/>
    <property type="molecule type" value="Genomic_DNA"/>
</dbReference>
<evidence type="ECO:0000256" key="5">
    <source>
        <dbReference type="ARBA" id="ARBA00022617"/>
    </source>
</evidence>
<dbReference type="SUPFAM" id="SSF81343">
    <property type="entry name" value="Fumarate reductase respiratory complex transmembrane subunits"/>
    <property type="match status" value="1"/>
</dbReference>
<keyword evidence="5 12" id="KW-0349">Heme</keyword>
<feature type="transmembrane region" description="Helical" evidence="13">
    <location>
        <begin position="104"/>
        <end position="124"/>
    </location>
</feature>
<evidence type="ECO:0000256" key="7">
    <source>
        <dbReference type="ARBA" id="ARBA00022723"/>
    </source>
</evidence>
<evidence type="ECO:0000256" key="2">
    <source>
        <dbReference type="ARBA" id="ARBA00004370"/>
    </source>
</evidence>
<comment type="subunit">
    <text evidence="11">Part of an enzyme complex containing four subunits: a flavoprotein, an iron-sulfur protein, plus two membrane-anchoring proteins, SdhC and SdhD. The complex can form homotrimers.</text>
</comment>
<dbReference type="InterPro" id="IPR014314">
    <property type="entry name" value="Succ_DH_cytb556"/>
</dbReference>
<dbReference type="GO" id="GO:0046872">
    <property type="term" value="F:metal ion binding"/>
    <property type="evidence" value="ECO:0007669"/>
    <property type="project" value="UniProtKB-KW"/>
</dbReference>
<comment type="cofactor">
    <cofactor evidence="12">
        <name>heme</name>
        <dbReference type="ChEBI" id="CHEBI:30413"/>
    </cofactor>
    <text evidence="12">The heme is bound between the two transmembrane subunits.</text>
</comment>
<dbReference type="InterPro" id="IPR034804">
    <property type="entry name" value="SQR/QFR_C/D"/>
</dbReference>
<reference evidence="14 15" key="1">
    <citation type="journal article" date="2019" name="Front. Microbiol.">
        <title>Genomes of Neutrophilic Sulfur-Oxidizing Chemolithoautotrophs Representing 9 Proteobacterial Species From 8 Genera.</title>
        <authorList>
            <person name="Watanabe T."/>
            <person name="Kojima H."/>
            <person name="Umezawa K."/>
            <person name="Hori C."/>
            <person name="Takasuka T.E."/>
            <person name="Kato Y."/>
            <person name="Fukui M."/>
        </authorList>
    </citation>
    <scope>NUCLEOTIDE SEQUENCE [LARGE SCALE GENOMIC DNA]</scope>
    <source>
        <strain evidence="14 15">TTN</strain>
    </source>
</reference>
<dbReference type="GO" id="GO:0009055">
    <property type="term" value="F:electron transfer activity"/>
    <property type="evidence" value="ECO:0007669"/>
    <property type="project" value="InterPro"/>
</dbReference>
<comment type="function">
    <text evidence="1">Membrane-anchoring subunit of succinate dehydrogenase (SDH).</text>
</comment>
<protein>
    <recommendedName>
        <fullName evidence="4">Succinate dehydrogenase cytochrome b556 subunit</fullName>
    </recommendedName>
</protein>
<keyword evidence="9 12" id="KW-0408">Iron</keyword>
<keyword evidence="10 13" id="KW-0472">Membrane</keyword>
<evidence type="ECO:0000313" key="15">
    <source>
        <dbReference type="Proteomes" id="UP000286806"/>
    </source>
</evidence>
<evidence type="ECO:0000256" key="9">
    <source>
        <dbReference type="ARBA" id="ARBA00023004"/>
    </source>
</evidence>
<keyword evidence="15" id="KW-1185">Reference proteome</keyword>
<dbReference type="Gene3D" id="1.20.1300.10">
    <property type="entry name" value="Fumarate reductase/succinate dehydrogenase, transmembrane subunit"/>
    <property type="match status" value="1"/>
</dbReference>
<comment type="subcellular location">
    <subcellularLocation>
        <location evidence="2">Membrane</location>
    </subcellularLocation>
</comment>
<keyword evidence="7 12" id="KW-0479">Metal-binding</keyword>
<evidence type="ECO:0000256" key="6">
    <source>
        <dbReference type="ARBA" id="ARBA00022692"/>
    </source>
</evidence>
<evidence type="ECO:0000256" key="11">
    <source>
        <dbReference type="ARBA" id="ARBA00025912"/>
    </source>
</evidence>
<evidence type="ECO:0000256" key="13">
    <source>
        <dbReference type="SAM" id="Phobius"/>
    </source>
</evidence>
<comment type="caution">
    <text evidence="14">The sequence shown here is derived from an EMBL/GenBank/DDBJ whole genome shotgun (WGS) entry which is preliminary data.</text>
</comment>
<keyword evidence="8 13" id="KW-1133">Transmembrane helix</keyword>
<keyword evidence="6 13" id="KW-0812">Transmembrane</keyword>
<evidence type="ECO:0000256" key="8">
    <source>
        <dbReference type="ARBA" id="ARBA00022989"/>
    </source>
</evidence>
<dbReference type="PIRSF" id="PIRSF000178">
    <property type="entry name" value="SDH_cyt_b560"/>
    <property type="match status" value="1"/>
</dbReference>
<evidence type="ECO:0000256" key="4">
    <source>
        <dbReference type="ARBA" id="ARBA00020076"/>
    </source>
</evidence>
<evidence type="ECO:0000256" key="12">
    <source>
        <dbReference type="PIRSR" id="PIRSR000178-1"/>
    </source>
</evidence>
<dbReference type="CDD" id="cd03499">
    <property type="entry name" value="SQR_TypeC_SdhC"/>
    <property type="match status" value="1"/>
</dbReference>
<evidence type="ECO:0000313" key="14">
    <source>
        <dbReference type="EMBL" id="GBL47499.1"/>
    </source>
</evidence>
<feature type="transmembrane region" description="Helical" evidence="13">
    <location>
        <begin position="32"/>
        <end position="49"/>
    </location>
</feature>
<evidence type="ECO:0000256" key="3">
    <source>
        <dbReference type="ARBA" id="ARBA00007244"/>
    </source>
</evidence>
<dbReference type="GO" id="GO:0016020">
    <property type="term" value="C:membrane"/>
    <property type="evidence" value="ECO:0007669"/>
    <property type="project" value="UniProtKB-SubCell"/>
</dbReference>
<evidence type="ECO:0000256" key="1">
    <source>
        <dbReference type="ARBA" id="ARBA00004050"/>
    </source>
</evidence>
<dbReference type="RefSeq" id="WP_124706262.1">
    <property type="nucleotide sequence ID" value="NZ_BGOW01000045.1"/>
</dbReference>